<dbReference type="AlphaFoldDB" id="A0A813U1Z1"/>
<name>A0A813U1Z1_9BILA</name>
<organism evidence="1 3">
    <name type="scientific">Didymodactylos carnosus</name>
    <dbReference type="NCBI Taxonomy" id="1234261"/>
    <lineage>
        <taxon>Eukaryota</taxon>
        <taxon>Metazoa</taxon>
        <taxon>Spiralia</taxon>
        <taxon>Gnathifera</taxon>
        <taxon>Rotifera</taxon>
        <taxon>Eurotatoria</taxon>
        <taxon>Bdelloidea</taxon>
        <taxon>Philodinida</taxon>
        <taxon>Philodinidae</taxon>
        <taxon>Didymodactylos</taxon>
    </lineage>
</organism>
<proteinExistence type="predicted"/>
<dbReference type="Proteomes" id="UP000681722">
    <property type="component" value="Unassembled WGS sequence"/>
</dbReference>
<dbReference type="EMBL" id="CAJOBC010000576">
    <property type="protein sequence ID" value="CAF3602631.1"/>
    <property type="molecule type" value="Genomic_DNA"/>
</dbReference>
<dbReference type="Proteomes" id="UP000663829">
    <property type="component" value="Unassembled WGS sequence"/>
</dbReference>
<reference evidence="1" key="1">
    <citation type="submission" date="2021-02" db="EMBL/GenBank/DDBJ databases">
        <authorList>
            <person name="Nowell W R."/>
        </authorList>
    </citation>
    <scope>NUCLEOTIDE SEQUENCE</scope>
</reference>
<comment type="caution">
    <text evidence="1">The sequence shown here is derived from an EMBL/GenBank/DDBJ whole genome shotgun (WGS) entry which is preliminary data.</text>
</comment>
<keyword evidence="3" id="KW-1185">Reference proteome</keyword>
<evidence type="ECO:0000313" key="1">
    <source>
        <dbReference type="EMBL" id="CAF0816529.1"/>
    </source>
</evidence>
<evidence type="ECO:0000313" key="3">
    <source>
        <dbReference type="Proteomes" id="UP000663829"/>
    </source>
</evidence>
<accession>A0A813U1Z1</accession>
<sequence>MGFSPQNIYAAAAQLTLLEQTQTTTEMEQLKVKLRQYDRLTDRFDQIKRALSRYVQYELPKSHMKQVNDIVEQNKKRYVNEALLVAKEFIPTDFNQNKSIDDYLKQLNAEKWDEIFENDFYEATLKTANSW</sequence>
<protein>
    <submittedName>
        <fullName evidence="1">Uncharacterized protein</fullName>
    </submittedName>
</protein>
<gene>
    <name evidence="1" type="ORF">GPM918_LOCUS4315</name>
    <name evidence="2" type="ORF">SRO942_LOCUS4316</name>
</gene>
<dbReference type="EMBL" id="CAJNOQ010000576">
    <property type="protein sequence ID" value="CAF0816529.1"/>
    <property type="molecule type" value="Genomic_DNA"/>
</dbReference>
<evidence type="ECO:0000313" key="2">
    <source>
        <dbReference type="EMBL" id="CAF3602631.1"/>
    </source>
</evidence>